<dbReference type="PANTHER" id="PTHR22946">
    <property type="entry name" value="DIENELACTONE HYDROLASE DOMAIN-CONTAINING PROTEIN-RELATED"/>
    <property type="match status" value="1"/>
</dbReference>
<dbReference type="PANTHER" id="PTHR22946:SF4">
    <property type="entry name" value="ESTERASE FRSA"/>
    <property type="match status" value="1"/>
</dbReference>
<dbReference type="Proteomes" id="UP000318212">
    <property type="component" value="Unassembled WGS sequence"/>
</dbReference>
<dbReference type="InterPro" id="IPR029058">
    <property type="entry name" value="AB_hydrolase_fold"/>
</dbReference>
<gene>
    <name evidence="3" type="ORF">FKV25_00965</name>
</gene>
<sequence>MRRILLTLAVSLATLPAVAAIQQAPLEWESGGKTFSGVLLYDDAGDARPGVLMVPNWMGVTDAAIAQARDVAGAGYVVLVADMYGKGIRPADSDEARKQVQAVFADGGVTARERAGDALAALRGQAGALPLDPGRVAAIGYCFGGTVALEMARAGADVDGVVSFHGGLGSSAPASAQSPVATSVLVLNGADDTSVPDEAILAFQEEMDAAGADWQLVNFSGAAHCFTHPEDAGKTGNCRYDARSARRAFEMMRDFLGERFQAPGG</sequence>
<dbReference type="AlphaFoldDB" id="A0A508B0A9"/>
<feature type="chain" id="PRO_5021288683" evidence="1">
    <location>
        <begin position="20"/>
        <end position="265"/>
    </location>
</feature>
<dbReference type="Pfam" id="PF01738">
    <property type="entry name" value="DLH"/>
    <property type="match status" value="1"/>
</dbReference>
<evidence type="ECO:0000313" key="4">
    <source>
        <dbReference type="Proteomes" id="UP000318212"/>
    </source>
</evidence>
<evidence type="ECO:0000256" key="1">
    <source>
        <dbReference type="SAM" id="SignalP"/>
    </source>
</evidence>
<feature type="domain" description="Dienelactone hydrolase" evidence="2">
    <location>
        <begin position="44"/>
        <end position="258"/>
    </location>
</feature>
<proteinExistence type="predicted"/>
<dbReference type="InterPro" id="IPR050261">
    <property type="entry name" value="FrsA_esterase"/>
</dbReference>
<organism evidence="3 4">
    <name type="scientific">Marilutibacter aestuarii</name>
    <dbReference type="NCBI Taxonomy" id="1706195"/>
    <lineage>
        <taxon>Bacteria</taxon>
        <taxon>Pseudomonadati</taxon>
        <taxon>Pseudomonadota</taxon>
        <taxon>Gammaproteobacteria</taxon>
        <taxon>Lysobacterales</taxon>
        <taxon>Lysobacteraceae</taxon>
        <taxon>Marilutibacter</taxon>
    </lineage>
</organism>
<dbReference type="InterPro" id="IPR002925">
    <property type="entry name" value="Dienelactn_hydro"/>
</dbReference>
<dbReference type="SUPFAM" id="SSF53474">
    <property type="entry name" value="alpha/beta-Hydrolases"/>
    <property type="match status" value="1"/>
</dbReference>
<protein>
    <submittedName>
        <fullName evidence="3">Dienelactone hydrolase family protein</fullName>
    </submittedName>
</protein>
<feature type="signal peptide" evidence="1">
    <location>
        <begin position="1"/>
        <end position="19"/>
    </location>
</feature>
<keyword evidence="3" id="KW-0378">Hydrolase</keyword>
<reference evidence="3 4" key="1">
    <citation type="submission" date="2019-06" db="EMBL/GenBank/DDBJ databases">
        <title>Lysobacter alkalisoli sp. nov. isolated from saline soil.</title>
        <authorList>
            <person name="Sun J.-Q."/>
            <person name="Xu L."/>
        </authorList>
    </citation>
    <scope>NUCLEOTIDE SEQUENCE [LARGE SCALE GENOMIC DNA]</scope>
    <source>
        <strain evidence="3 4">JCM 31130</strain>
    </source>
</reference>
<accession>A0A508B0A9</accession>
<dbReference type="Gene3D" id="3.40.50.1820">
    <property type="entry name" value="alpha/beta hydrolase"/>
    <property type="match status" value="1"/>
</dbReference>
<dbReference type="GO" id="GO:0016787">
    <property type="term" value="F:hydrolase activity"/>
    <property type="evidence" value="ECO:0007669"/>
    <property type="project" value="UniProtKB-KW"/>
</dbReference>
<name>A0A508B0A9_9GAMM</name>
<dbReference type="OrthoDB" id="9787933at2"/>
<dbReference type="RefSeq" id="WP_141516908.1">
    <property type="nucleotide sequence ID" value="NZ_VICE01000006.1"/>
</dbReference>
<comment type="caution">
    <text evidence="3">The sequence shown here is derived from an EMBL/GenBank/DDBJ whole genome shotgun (WGS) entry which is preliminary data.</text>
</comment>
<keyword evidence="4" id="KW-1185">Reference proteome</keyword>
<dbReference type="EMBL" id="VICE01000006">
    <property type="protein sequence ID" value="TQD51592.1"/>
    <property type="molecule type" value="Genomic_DNA"/>
</dbReference>
<evidence type="ECO:0000259" key="2">
    <source>
        <dbReference type="Pfam" id="PF01738"/>
    </source>
</evidence>
<evidence type="ECO:0000313" key="3">
    <source>
        <dbReference type="EMBL" id="TQD51592.1"/>
    </source>
</evidence>
<keyword evidence="1" id="KW-0732">Signal</keyword>